<dbReference type="Proteomes" id="UP000002748">
    <property type="component" value="Unassembled WGS sequence"/>
</dbReference>
<feature type="signal peptide" evidence="3">
    <location>
        <begin position="1"/>
        <end position="16"/>
    </location>
</feature>
<protein>
    <recommendedName>
        <fullName evidence="6">Mid2 domain-containing protein</fullName>
    </recommendedName>
</protein>
<feature type="region of interest" description="Disordered" evidence="1">
    <location>
        <begin position="305"/>
        <end position="365"/>
    </location>
</feature>
<dbReference type="EMBL" id="ALBS01000012">
    <property type="protein sequence ID" value="EJT52935.1"/>
    <property type="molecule type" value="Genomic_DNA"/>
</dbReference>
<sequence>MILARILLGVLPLAVAQDIVTLNTPSSLAQCQLQRISWEGGVGPYELVAYVEGSTYEIGTAPATATAMSWQVNLAAGTAVSLRILNARGMILDQTPLITVARGTDTCKLVNGPQSSSTSVSSSTSASSTSSSTSVTDPPITSSSTSSVEPTSSPSSSASPSPTSSLTSSEPPVSETSTTGPSSDIPSSSDSGSATESPSSTDPPRTDAQGRTITVYRTGSVAPTSSGEPRGPGGGGSSQNLGAIIGGSVGGGLGLALIVALVVWRCTKRRRARDEKSAFVIDTIDPETAEPGPVQLITPYPNPNPNPGPGLYKSSSGSGAYDTTTYGPSRFSQEHLSDDQFAVDAGPASTQWPPRYDPDWSHASR</sequence>
<evidence type="ECO:0000256" key="1">
    <source>
        <dbReference type="SAM" id="MobiDB-lite"/>
    </source>
</evidence>
<keyword evidence="3" id="KW-0732">Signal</keyword>
<feature type="transmembrane region" description="Helical" evidence="2">
    <location>
        <begin position="241"/>
        <end position="264"/>
    </location>
</feature>
<organism evidence="4 5">
    <name type="scientific">Trichosporon asahii var. asahii (strain ATCC 90039 / CBS 2479 / JCM 2466 / KCTC 7840 / NBRC 103889/ NCYC 2677 / UAMH 7654)</name>
    <name type="common">Yeast</name>
    <dbReference type="NCBI Taxonomy" id="1186058"/>
    <lineage>
        <taxon>Eukaryota</taxon>
        <taxon>Fungi</taxon>
        <taxon>Dikarya</taxon>
        <taxon>Basidiomycota</taxon>
        <taxon>Agaricomycotina</taxon>
        <taxon>Tremellomycetes</taxon>
        <taxon>Trichosporonales</taxon>
        <taxon>Trichosporonaceae</taxon>
        <taxon>Trichosporon</taxon>
    </lineage>
</organism>
<reference evidence="4 5" key="1">
    <citation type="journal article" date="2012" name="Eukaryot. Cell">
        <title>Draft genome sequence of CBS 2479, the standard type strain of Trichosporon asahii.</title>
        <authorList>
            <person name="Yang R.Y."/>
            <person name="Li H.T."/>
            <person name="Zhu H."/>
            <person name="Zhou G.P."/>
            <person name="Wang M."/>
            <person name="Wang L."/>
        </authorList>
    </citation>
    <scope>NUCLEOTIDE SEQUENCE [LARGE SCALE GENOMIC DNA]</scope>
    <source>
        <strain evidence="5">ATCC 90039 / CBS 2479 / JCM 2466 / KCTC 7840 / NCYC 2677 / UAMH 7654</strain>
    </source>
</reference>
<feature type="chain" id="PRO_5003781265" description="Mid2 domain-containing protein" evidence="3">
    <location>
        <begin position="17"/>
        <end position="365"/>
    </location>
</feature>
<feature type="compositionally biased region" description="Polar residues" evidence="1">
    <location>
        <begin position="313"/>
        <end position="331"/>
    </location>
</feature>
<feature type="compositionally biased region" description="Low complexity" evidence="1">
    <location>
        <begin position="115"/>
        <end position="193"/>
    </location>
</feature>
<dbReference type="RefSeq" id="XP_014183896.1">
    <property type="nucleotide sequence ID" value="XM_014328421.1"/>
</dbReference>
<dbReference type="VEuPathDB" id="FungiDB:A1Q1_00682"/>
<evidence type="ECO:0000256" key="2">
    <source>
        <dbReference type="SAM" id="Phobius"/>
    </source>
</evidence>
<evidence type="ECO:0000313" key="5">
    <source>
        <dbReference type="Proteomes" id="UP000002748"/>
    </source>
</evidence>
<evidence type="ECO:0000313" key="4">
    <source>
        <dbReference type="EMBL" id="EJT52935.1"/>
    </source>
</evidence>
<dbReference type="KEGG" id="tasa:A1Q1_00682"/>
<accession>J4ULR3</accession>
<feature type="compositionally biased region" description="Polar residues" evidence="1">
    <location>
        <begin position="194"/>
        <end position="224"/>
    </location>
</feature>
<name>J4ULR3_TRIAS</name>
<gene>
    <name evidence="4" type="ORF">A1Q1_00682</name>
</gene>
<proteinExistence type="predicted"/>
<comment type="caution">
    <text evidence="4">The sequence shown here is derived from an EMBL/GenBank/DDBJ whole genome shotgun (WGS) entry which is preliminary data.</text>
</comment>
<keyword evidence="2" id="KW-0812">Transmembrane</keyword>
<dbReference type="PANTHER" id="PTHR37487:SF2">
    <property type="entry name" value="EXPRESSED PROTEIN"/>
    <property type="match status" value="1"/>
</dbReference>
<evidence type="ECO:0000256" key="3">
    <source>
        <dbReference type="SAM" id="SignalP"/>
    </source>
</evidence>
<feature type="region of interest" description="Disordered" evidence="1">
    <location>
        <begin position="109"/>
        <end position="239"/>
    </location>
</feature>
<dbReference type="OrthoDB" id="3362246at2759"/>
<evidence type="ECO:0008006" key="6">
    <source>
        <dbReference type="Google" id="ProtNLM"/>
    </source>
</evidence>
<dbReference type="GeneID" id="25984196"/>
<dbReference type="AlphaFoldDB" id="J4ULR3"/>
<dbReference type="PANTHER" id="PTHR37487">
    <property type="entry name" value="CHROMOSOME 1, WHOLE GENOME SHOTGUN SEQUENCE"/>
    <property type="match status" value="1"/>
</dbReference>
<keyword evidence="2" id="KW-1133">Transmembrane helix</keyword>
<feature type="compositionally biased region" description="Basic and acidic residues" evidence="1">
    <location>
        <begin position="356"/>
        <end position="365"/>
    </location>
</feature>
<keyword evidence="2" id="KW-0472">Membrane</keyword>
<dbReference type="HOGENOM" id="CLU_783437_0_0_1"/>